<dbReference type="Pfam" id="PF00712">
    <property type="entry name" value="DNA_pol3_beta"/>
    <property type="match status" value="1"/>
</dbReference>
<proteinExistence type="inferred from homology"/>
<dbReference type="Proteomes" id="UP000254400">
    <property type="component" value="Unassembled WGS sequence"/>
</dbReference>
<dbReference type="GO" id="GO:0009360">
    <property type="term" value="C:DNA polymerase III complex"/>
    <property type="evidence" value="ECO:0007669"/>
    <property type="project" value="InterPro"/>
</dbReference>
<protein>
    <recommendedName>
        <fullName evidence="3 10">Beta sliding clamp</fullName>
    </recommendedName>
</protein>
<feature type="domain" description="DNA polymerase III beta sliding clamp C-terminal" evidence="13">
    <location>
        <begin position="258"/>
        <end position="368"/>
    </location>
</feature>
<accession>A0A378XZ60</accession>
<dbReference type="AlphaFoldDB" id="A0A378XZ60"/>
<dbReference type="InterPro" id="IPR022635">
    <property type="entry name" value="DNA_polIII_beta_C"/>
</dbReference>
<dbReference type="PANTHER" id="PTHR30478:SF0">
    <property type="entry name" value="BETA SLIDING CLAMP"/>
    <property type="match status" value="1"/>
</dbReference>
<dbReference type="Gene3D" id="3.70.10.10">
    <property type="match status" value="1"/>
</dbReference>
<dbReference type="InterPro" id="IPR001001">
    <property type="entry name" value="DNA_polIII_beta"/>
</dbReference>
<evidence type="ECO:0000256" key="6">
    <source>
        <dbReference type="ARBA" id="ARBA00022695"/>
    </source>
</evidence>
<dbReference type="GO" id="GO:0003887">
    <property type="term" value="F:DNA-directed DNA polymerase activity"/>
    <property type="evidence" value="ECO:0007669"/>
    <property type="project" value="UniProtKB-UniRule"/>
</dbReference>
<dbReference type="GO" id="GO:0006271">
    <property type="term" value="P:DNA strand elongation involved in DNA replication"/>
    <property type="evidence" value="ECO:0007669"/>
    <property type="project" value="TreeGrafter"/>
</dbReference>
<comment type="similarity">
    <text evidence="2 10">Belongs to the beta sliding clamp family.</text>
</comment>
<keyword evidence="4 10" id="KW-0963">Cytoplasm</keyword>
<evidence type="ECO:0000259" key="13">
    <source>
        <dbReference type="Pfam" id="PF02768"/>
    </source>
</evidence>
<dbReference type="CDD" id="cd00140">
    <property type="entry name" value="beta_clamp"/>
    <property type="match status" value="1"/>
</dbReference>
<dbReference type="SMART" id="SM00480">
    <property type="entry name" value="POL3Bc"/>
    <property type="match status" value="1"/>
</dbReference>
<dbReference type="PIRSF" id="PIRSF000804">
    <property type="entry name" value="DNA_pol_III_b"/>
    <property type="match status" value="1"/>
</dbReference>
<evidence type="ECO:0000256" key="2">
    <source>
        <dbReference type="ARBA" id="ARBA00010752"/>
    </source>
</evidence>
<keyword evidence="8 10" id="KW-0239">DNA-directed DNA polymerase</keyword>
<keyword evidence="9" id="KW-0238">DNA-binding</keyword>
<reference evidence="14 15" key="1">
    <citation type="submission" date="2018-06" db="EMBL/GenBank/DDBJ databases">
        <authorList>
            <consortium name="Pathogen Informatics"/>
            <person name="Doyle S."/>
        </authorList>
    </citation>
    <scope>NUCLEOTIDE SEQUENCE [LARGE SCALE GENOMIC DNA]</scope>
    <source>
        <strain evidence="14 15">NCTC10343</strain>
    </source>
</reference>
<dbReference type="Pfam" id="PF02767">
    <property type="entry name" value="DNA_pol3_beta_2"/>
    <property type="match status" value="1"/>
</dbReference>
<dbReference type="NCBIfam" id="TIGR00663">
    <property type="entry name" value="dnan"/>
    <property type="match status" value="1"/>
</dbReference>
<keyword evidence="5 10" id="KW-0808">Transferase</keyword>
<dbReference type="InterPro" id="IPR022634">
    <property type="entry name" value="DNA_polIII_beta_N"/>
</dbReference>
<evidence type="ECO:0000259" key="12">
    <source>
        <dbReference type="Pfam" id="PF02767"/>
    </source>
</evidence>
<feature type="domain" description="DNA polymerase III beta sliding clamp N-terminal" evidence="11">
    <location>
        <begin position="1"/>
        <end position="117"/>
    </location>
</feature>
<name>A0A378XZ60_PAEPO</name>
<comment type="function">
    <text evidence="10">Confers DNA tethering and processivity to DNA polymerases and other proteins. Acts as a clamp, forming a ring around DNA (a reaction catalyzed by the clamp-loading complex) which diffuses in an ATP-independent manner freely and bidirectionally along dsDNA. Initially characterized for its ability to contact the catalytic subunit of DNA polymerase III (Pol III), a complex, multichain enzyme responsible for most of the replicative synthesis in bacteria; Pol III exhibits 3'-5' exonuclease proofreading activity. The beta chain is required for initiation of replication as well as for processivity of DNA replication.</text>
</comment>
<dbReference type="GO" id="GO:0005737">
    <property type="term" value="C:cytoplasm"/>
    <property type="evidence" value="ECO:0007669"/>
    <property type="project" value="UniProtKB-SubCell"/>
</dbReference>
<dbReference type="Gene3D" id="3.10.150.10">
    <property type="entry name" value="DNA Polymerase III, subunit A, domain 2"/>
    <property type="match status" value="1"/>
</dbReference>
<dbReference type="Pfam" id="PF02768">
    <property type="entry name" value="DNA_pol3_beta_3"/>
    <property type="match status" value="1"/>
</dbReference>
<keyword evidence="7 10" id="KW-0235">DNA replication</keyword>
<organism evidence="14 15">
    <name type="scientific">Paenibacillus polymyxa</name>
    <name type="common">Bacillus polymyxa</name>
    <dbReference type="NCBI Taxonomy" id="1406"/>
    <lineage>
        <taxon>Bacteria</taxon>
        <taxon>Bacillati</taxon>
        <taxon>Bacillota</taxon>
        <taxon>Bacilli</taxon>
        <taxon>Bacillales</taxon>
        <taxon>Paenibacillaceae</taxon>
        <taxon>Paenibacillus</taxon>
    </lineage>
</organism>
<dbReference type="InterPro" id="IPR022637">
    <property type="entry name" value="DNA_polIII_beta_cen"/>
</dbReference>
<dbReference type="GO" id="GO:0003677">
    <property type="term" value="F:DNA binding"/>
    <property type="evidence" value="ECO:0007669"/>
    <property type="project" value="UniProtKB-UniRule"/>
</dbReference>
<comment type="subcellular location">
    <subcellularLocation>
        <location evidence="1 10">Cytoplasm</location>
    </subcellularLocation>
</comment>
<keyword evidence="6 10" id="KW-0548">Nucleotidyltransferase</keyword>
<feature type="domain" description="DNA polymerase III beta sliding clamp central" evidence="12">
    <location>
        <begin position="129"/>
        <end position="247"/>
    </location>
</feature>
<evidence type="ECO:0000259" key="11">
    <source>
        <dbReference type="Pfam" id="PF00712"/>
    </source>
</evidence>
<evidence type="ECO:0000256" key="3">
    <source>
        <dbReference type="ARBA" id="ARBA00021035"/>
    </source>
</evidence>
<evidence type="ECO:0000256" key="9">
    <source>
        <dbReference type="ARBA" id="ARBA00023125"/>
    </source>
</evidence>
<evidence type="ECO:0000313" key="15">
    <source>
        <dbReference type="Proteomes" id="UP000254400"/>
    </source>
</evidence>
<dbReference type="RefSeq" id="WP_019687511.1">
    <property type="nucleotide sequence ID" value="NZ_CP036496.1"/>
</dbReference>
<sequence>MNIVVDSSLLAEALEDASKAISTKVIIPILSCFLIEATEDRLTVTGTDDRATIQSFVEENIDIKETGSAALPKVLLDILQKINGKIELQVKNGNQVTIKSRNKEIEITGMPPEEYPAPPEINENEFVEIKGKDLKNLIKKTVFAADIDGKSHPIITGVNVILQTGKIQMVATNRHRLARAEREFDIGNIGTAVIEARGIIELQKIVNDNDEVEFGFSKSSGGEVIYAFARTERFIFYSRVLEGIYPDTTHAMAIKAVTEIQVNRKELIESLDLIFTLAKEEKNNAVTFSVTEKEINIRGKGKETGKATESITPISFNGENFNLTLNAKYVLDALKVLENDVITLGYTGSLKPLTLRSDESSFYVVLPYRVAG</sequence>
<evidence type="ECO:0000256" key="1">
    <source>
        <dbReference type="ARBA" id="ARBA00004496"/>
    </source>
</evidence>
<evidence type="ECO:0000256" key="5">
    <source>
        <dbReference type="ARBA" id="ARBA00022679"/>
    </source>
</evidence>
<evidence type="ECO:0000256" key="7">
    <source>
        <dbReference type="ARBA" id="ARBA00022705"/>
    </source>
</evidence>
<dbReference type="EMBL" id="UGSC01000001">
    <property type="protein sequence ID" value="SUA70104.1"/>
    <property type="molecule type" value="Genomic_DNA"/>
</dbReference>
<evidence type="ECO:0000313" key="14">
    <source>
        <dbReference type="EMBL" id="SUA70104.1"/>
    </source>
</evidence>
<comment type="subunit">
    <text evidence="10">Forms a ring-shaped head-to-tail homodimer around DNA.</text>
</comment>
<evidence type="ECO:0000256" key="8">
    <source>
        <dbReference type="ARBA" id="ARBA00022932"/>
    </source>
</evidence>
<dbReference type="SUPFAM" id="SSF55979">
    <property type="entry name" value="DNA clamp"/>
    <property type="match status" value="3"/>
</dbReference>
<dbReference type="InterPro" id="IPR046938">
    <property type="entry name" value="DNA_clamp_sf"/>
</dbReference>
<evidence type="ECO:0000256" key="10">
    <source>
        <dbReference type="PIRNR" id="PIRNR000804"/>
    </source>
</evidence>
<dbReference type="PANTHER" id="PTHR30478">
    <property type="entry name" value="DNA POLYMERASE III SUBUNIT BETA"/>
    <property type="match status" value="1"/>
</dbReference>
<evidence type="ECO:0000256" key="4">
    <source>
        <dbReference type="ARBA" id="ARBA00022490"/>
    </source>
</evidence>
<gene>
    <name evidence="14" type="primary">dnaN2</name>
    <name evidence="14" type="ORF">NCTC10343_02974</name>
</gene>
<dbReference type="GeneID" id="93346347"/>
<dbReference type="GO" id="GO:0008408">
    <property type="term" value="F:3'-5' exonuclease activity"/>
    <property type="evidence" value="ECO:0007669"/>
    <property type="project" value="InterPro"/>
</dbReference>